<protein>
    <recommendedName>
        <fullName evidence="3">Nitrate reductase molybdenum cofactor assembly chaperone</fullName>
    </recommendedName>
</protein>
<dbReference type="GO" id="GO:0042128">
    <property type="term" value="P:nitrate assimilation"/>
    <property type="evidence" value="ECO:0007669"/>
    <property type="project" value="UniProtKB-KW"/>
</dbReference>
<dbReference type="Gene3D" id="1.10.3480.10">
    <property type="entry name" value="TorD-like"/>
    <property type="match status" value="1"/>
</dbReference>
<dbReference type="PANTHER" id="PTHR43680:SF2">
    <property type="entry name" value="NITRATE REDUCTASE MOLYBDENUM COFACTOR ASSEMBLY CHAPERONE NARJ"/>
    <property type="match status" value="1"/>
</dbReference>
<evidence type="ECO:0000256" key="1">
    <source>
        <dbReference type="ARBA" id="ARBA00023063"/>
    </source>
</evidence>
<dbReference type="InterPro" id="IPR020945">
    <property type="entry name" value="DMSO/NO3_reduct_chaperone"/>
</dbReference>
<sequence>MAKLWCSPDEDDIQGTKIKKNTKDLVKRLESVDKQSAMTLSKFLEESTISEEDYIDLFELDPRCPLYLGSHTYEEPKTCATAAVSDRNEYMIELVGIYNHFGQKPNGAELPDYLPLMVDFLALTTESKDDPVRKKFCNEYLLPFLPPMRTRLENLKTHYLYLLDTLERVVNTELDTQPFAVQPD</sequence>
<name>A0A381N3D9_9ZZZZ</name>
<dbReference type="GO" id="GO:0016530">
    <property type="term" value="F:metallochaperone activity"/>
    <property type="evidence" value="ECO:0007669"/>
    <property type="project" value="TreeGrafter"/>
</dbReference>
<dbReference type="InterPro" id="IPR003765">
    <property type="entry name" value="NO3_reductase_chaperone_NarJ"/>
</dbReference>
<gene>
    <name evidence="2" type="ORF">METZ01_LOCUS1408</name>
</gene>
<keyword evidence="1" id="KW-0534">Nitrate assimilation</keyword>
<evidence type="ECO:0008006" key="3">
    <source>
        <dbReference type="Google" id="ProtNLM"/>
    </source>
</evidence>
<evidence type="ECO:0000313" key="2">
    <source>
        <dbReference type="EMBL" id="SUZ48554.1"/>
    </source>
</evidence>
<dbReference type="InterPro" id="IPR036411">
    <property type="entry name" value="TorD-like_sf"/>
</dbReference>
<dbReference type="PANTHER" id="PTHR43680">
    <property type="entry name" value="NITRATE REDUCTASE MOLYBDENUM COFACTOR ASSEMBLY CHAPERONE"/>
    <property type="match status" value="1"/>
</dbReference>
<dbReference type="EMBL" id="UINC01000074">
    <property type="protein sequence ID" value="SUZ48554.1"/>
    <property type="molecule type" value="Genomic_DNA"/>
</dbReference>
<dbReference type="GO" id="GO:0051082">
    <property type="term" value="F:unfolded protein binding"/>
    <property type="evidence" value="ECO:0007669"/>
    <property type="project" value="InterPro"/>
</dbReference>
<dbReference type="GO" id="GO:0051131">
    <property type="term" value="P:chaperone-mediated protein complex assembly"/>
    <property type="evidence" value="ECO:0007669"/>
    <property type="project" value="InterPro"/>
</dbReference>
<dbReference type="AlphaFoldDB" id="A0A381N3D9"/>
<dbReference type="Pfam" id="PF02613">
    <property type="entry name" value="Nitrate_red_del"/>
    <property type="match status" value="1"/>
</dbReference>
<accession>A0A381N3D9</accession>
<organism evidence="2">
    <name type="scientific">marine metagenome</name>
    <dbReference type="NCBI Taxonomy" id="408172"/>
    <lineage>
        <taxon>unclassified sequences</taxon>
        <taxon>metagenomes</taxon>
        <taxon>ecological metagenomes</taxon>
    </lineage>
</organism>
<proteinExistence type="predicted"/>
<reference evidence="2" key="1">
    <citation type="submission" date="2018-05" db="EMBL/GenBank/DDBJ databases">
        <authorList>
            <person name="Lanie J.A."/>
            <person name="Ng W.-L."/>
            <person name="Kazmierczak K.M."/>
            <person name="Andrzejewski T.M."/>
            <person name="Davidsen T.M."/>
            <person name="Wayne K.J."/>
            <person name="Tettelin H."/>
            <person name="Glass J.I."/>
            <person name="Rusch D."/>
            <person name="Podicherti R."/>
            <person name="Tsui H.-C.T."/>
            <person name="Winkler M.E."/>
        </authorList>
    </citation>
    <scope>NUCLEOTIDE SEQUENCE</scope>
</reference>
<dbReference type="SUPFAM" id="SSF89155">
    <property type="entry name" value="TorD-like"/>
    <property type="match status" value="1"/>
</dbReference>